<name>Q67RQ3_SYMTH</name>
<evidence type="ECO:0000313" key="3">
    <source>
        <dbReference type="EMBL" id="BAD39640.1"/>
    </source>
</evidence>
<dbReference type="Pfam" id="PF13938">
    <property type="entry name" value="DUF4213"/>
    <property type="match status" value="1"/>
</dbReference>
<evidence type="ECO:0000259" key="2">
    <source>
        <dbReference type="Pfam" id="PF13938"/>
    </source>
</evidence>
<dbReference type="Pfam" id="PF04016">
    <property type="entry name" value="DUF364"/>
    <property type="match status" value="1"/>
</dbReference>
<dbReference type="Gene3D" id="3.40.50.11590">
    <property type="match status" value="1"/>
</dbReference>
<dbReference type="Gene3D" id="3.30.390.100">
    <property type="match status" value="1"/>
</dbReference>
<dbReference type="RefSeq" id="WP_011194788.1">
    <property type="nucleotide sequence ID" value="NC_006177.1"/>
</dbReference>
<dbReference type="AlphaFoldDB" id="Q67RQ3"/>
<dbReference type="InterPro" id="IPR007161">
    <property type="entry name" value="DUF364"/>
</dbReference>
<organism evidence="3 4">
    <name type="scientific">Symbiobacterium thermophilum (strain DSM 24528 / JCM 14929 / IAM 14863 / T)</name>
    <dbReference type="NCBI Taxonomy" id="292459"/>
    <lineage>
        <taxon>Bacteria</taxon>
        <taxon>Bacillati</taxon>
        <taxon>Bacillota</taxon>
        <taxon>Clostridia</taxon>
        <taxon>Eubacteriales</taxon>
        <taxon>Symbiobacteriaceae</taxon>
        <taxon>Symbiobacterium</taxon>
    </lineage>
</organism>
<proteinExistence type="predicted"/>
<dbReference type="OrthoDB" id="5387051at2"/>
<protein>
    <recommendedName>
        <fullName evidence="5">Heavy-metal chelation domain-containing protein</fullName>
    </recommendedName>
</protein>
<dbReference type="EMBL" id="AP006840">
    <property type="protein sequence ID" value="BAD39640.1"/>
    <property type="molecule type" value="Genomic_DNA"/>
</dbReference>
<dbReference type="STRING" id="292459.STH655"/>
<dbReference type="HOGENOM" id="CLU_076326_1_1_9"/>
<gene>
    <name evidence="3" type="ordered locus">STH655</name>
</gene>
<reference evidence="3 4" key="1">
    <citation type="journal article" date="2004" name="Nucleic Acids Res.">
        <title>Genome sequence of Symbiobacterium thermophilum, an uncultivable bacterium that depends on microbial commensalism.</title>
        <authorList>
            <person name="Ueda K."/>
            <person name="Yamashita A."/>
            <person name="Ishikawa J."/>
            <person name="Shimada M."/>
            <person name="Watsuji T."/>
            <person name="Morimura K."/>
            <person name="Ikeda H."/>
            <person name="Hattori M."/>
            <person name="Beppu T."/>
        </authorList>
    </citation>
    <scope>NUCLEOTIDE SEQUENCE [LARGE SCALE GENOMIC DNA]</scope>
    <source>
        <strain evidence="4">T / IAM 14863</strain>
    </source>
</reference>
<evidence type="ECO:0000259" key="1">
    <source>
        <dbReference type="Pfam" id="PF04016"/>
    </source>
</evidence>
<dbReference type="eggNOG" id="COG2014">
    <property type="taxonomic scope" value="Bacteria"/>
</dbReference>
<dbReference type="InterPro" id="IPR025251">
    <property type="entry name" value="DUF4213"/>
</dbReference>
<dbReference type="KEGG" id="sth:STH655"/>
<evidence type="ECO:0000313" key="4">
    <source>
        <dbReference type="Proteomes" id="UP000000417"/>
    </source>
</evidence>
<evidence type="ECO:0008006" key="5">
    <source>
        <dbReference type="Google" id="ProtNLM"/>
    </source>
</evidence>
<dbReference type="Proteomes" id="UP000000417">
    <property type="component" value="Chromosome"/>
</dbReference>
<dbReference type="SUPFAM" id="SSF159713">
    <property type="entry name" value="Dhaf3308-like"/>
    <property type="match status" value="1"/>
</dbReference>
<accession>Q67RQ3</accession>
<keyword evidence="4" id="KW-1185">Reference proteome</keyword>
<sequence>MTLLERLYEAAAPRLCGKRVQDVRIGSHLVGVLLDSGEFGAAYALPGERQTPEPVFPDPARYVGMPAVELAAGLKQEDLVARALGMAAANAVARPEPGHCLEDPDALTTVPVRPADTVGLIGFIRSIHRRIEGRVNRIIVFDRSLDGEPGISPEEQQPELLPLCDVVFVTGSAVTNGTLEAVLPWCRRARDIVVIGPSTPLYPEAFAGTGVTVIAGATWPPEHHQAALAGIGEGKAFHDMHGLTRRWALRVG</sequence>
<feature type="domain" description="Putative heavy-metal chelation" evidence="1">
    <location>
        <begin position="105"/>
        <end position="248"/>
    </location>
</feature>
<feature type="domain" description="DUF4213" evidence="2">
    <location>
        <begin position="8"/>
        <end position="92"/>
    </location>
</feature>